<gene>
    <name evidence="4" type="ORF">ESZ48_03525</name>
</gene>
<accession>A0A4Q0XL57</accession>
<dbReference type="AlphaFoldDB" id="A0A4Q0XL57"/>
<dbReference type="RefSeq" id="WP_129015908.1">
    <property type="nucleotide sequence ID" value="NZ_SDDZ01000001.1"/>
</dbReference>
<evidence type="ECO:0000256" key="1">
    <source>
        <dbReference type="ARBA" id="ARBA00022723"/>
    </source>
</evidence>
<dbReference type="InterPro" id="IPR050248">
    <property type="entry name" value="Polysacc_deacetylase_ArnD"/>
</dbReference>
<keyword evidence="1" id="KW-0479">Metal-binding</keyword>
<dbReference type="CDD" id="cd10917">
    <property type="entry name" value="CE4_NodB_like_6s_7s"/>
    <property type="match status" value="1"/>
</dbReference>
<dbReference type="Proteomes" id="UP000289792">
    <property type="component" value="Unassembled WGS sequence"/>
</dbReference>
<evidence type="ECO:0000313" key="5">
    <source>
        <dbReference type="Proteomes" id="UP000289792"/>
    </source>
</evidence>
<dbReference type="GO" id="GO:0016810">
    <property type="term" value="F:hydrolase activity, acting on carbon-nitrogen (but not peptide) bonds"/>
    <property type="evidence" value="ECO:0007669"/>
    <property type="project" value="InterPro"/>
</dbReference>
<dbReference type="InterPro" id="IPR002509">
    <property type="entry name" value="NODB_dom"/>
</dbReference>
<comment type="caution">
    <text evidence="4">The sequence shown here is derived from an EMBL/GenBank/DDBJ whole genome shotgun (WGS) entry which is preliminary data.</text>
</comment>
<dbReference type="PROSITE" id="PS51677">
    <property type="entry name" value="NODB"/>
    <property type="match status" value="1"/>
</dbReference>
<dbReference type="GO" id="GO:0005975">
    <property type="term" value="P:carbohydrate metabolic process"/>
    <property type="evidence" value="ECO:0007669"/>
    <property type="project" value="InterPro"/>
</dbReference>
<dbReference type="PANTHER" id="PTHR10587:SF133">
    <property type="entry name" value="CHITIN DEACETYLASE 1-RELATED"/>
    <property type="match status" value="1"/>
</dbReference>
<dbReference type="GO" id="GO:0016020">
    <property type="term" value="C:membrane"/>
    <property type="evidence" value="ECO:0007669"/>
    <property type="project" value="TreeGrafter"/>
</dbReference>
<evidence type="ECO:0000256" key="2">
    <source>
        <dbReference type="ARBA" id="ARBA00022801"/>
    </source>
</evidence>
<feature type="domain" description="NodB homology" evidence="3">
    <location>
        <begin position="28"/>
        <end position="238"/>
    </location>
</feature>
<dbReference type="PANTHER" id="PTHR10587">
    <property type="entry name" value="GLYCOSYL TRANSFERASE-RELATED"/>
    <property type="match status" value="1"/>
</dbReference>
<dbReference type="Pfam" id="PF01522">
    <property type="entry name" value="Polysacc_deac_1"/>
    <property type="match status" value="1"/>
</dbReference>
<dbReference type="InterPro" id="IPR011330">
    <property type="entry name" value="Glyco_hydro/deAcase_b/a-brl"/>
</dbReference>
<organism evidence="4 5">
    <name type="scientific">Gelidibacter gilvus</name>
    <dbReference type="NCBI Taxonomy" id="59602"/>
    <lineage>
        <taxon>Bacteria</taxon>
        <taxon>Pseudomonadati</taxon>
        <taxon>Bacteroidota</taxon>
        <taxon>Flavobacteriia</taxon>
        <taxon>Flavobacteriales</taxon>
        <taxon>Flavobacteriaceae</taxon>
        <taxon>Gelidibacter</taxon>
    </lineage>
</organism>
<evidence type="ECO:0000259" key="3">
    <source>
        <dbReference type="PROSITE" id="PS51677"/>
    </source>
</evidence>
<dbReference type="EMBL" id="SDDZ01000001">
    <property type="protein sequence ID" value="RXJ52774.1"/>
    <property type="molecule type" value="Genomic_DNA"/>
</dbReference>
<protein>
    <submittedName>
        <fullName evidence="4">Polysaccharide deacetylase family protein</fullName>
    </submittedName>
</protein>
<sequence>MNLIPVRTPKLLKGIFPKYVWNMPQDQKIIYLTFDDGPTPEITHWTLTILKEYNAKATFFCIGNNIEEHPQIFNDILKEGHAVGNHTFSHPKGWTTTSDVYVDQVKKTQDIIDYQVSNSKLQIPNSKFQTPNANQSKGSPIVNRKSTIVNLFRPPYGQITPKQGRRLLALGYEIIMWDILAFDWKDSISEEQCAKNVISKARPGSIIVFHDSLKASRNMMYALPKVLHHFNEAGYKFERL</sequence>
<dbReference type="SUPFAM" id="SSF88713">
    <property type="entry name" value="Glycoside hydrolase/deacetylase"/>
    <property type="match status" value="1"/>
</dbReference>
<reference evidence="4 5" key="1">
    <citation type="submission" date="2019-01" db="EMBL/GenBank/DDBJ databases">
        <title>Genome sequence of the Antarctic species Gelidibacter gilvus ACAM 158(T).</title>
        <authorList>
            <person name="Bowman J.P."/>
        </authorList>
    </citation>
    <scope>NUCLEOTIDE SEQUENCE [LARGE SCALE GENOMIC DNA]</scope>
    <source>
        <strain evidence="4 5">IC158</strain>
    </source>
</reference>
<keyword evidence="2" id="KW-0378">Hydrolase</keyword>
<proteinExistence type="predicted"/>
<name>A0A4Q0XL57_9FLAO</name>
<evidence type="ECO:0000313" key="4">
    <source>
        <dbReference type="EMBL" id="RXJ52774.1"/>
    </source>
</evidence>
<keyword evidence="5" id="KW-1185">Reference proteome</keyword>
<dbReference type="Gene3D" id="3.20.20.370">
    <property type="entry name" value="Glycoside hydrolase/deacetylase"/>
    <property type="match status" value="1"/>
</dbReference>
<dbReference type="GO" id="GO:0046872">
    <property type="term" value="F:metal ion binding"/>
    <property type="evidence" value="ECO:0007669"/>
    <property type="project" value="UniProtKB-KW"/>
</dbReference>
<dbReference type="OrthoDB" id="9812065at2"/>